<dbReference type="OrthoDB" id="2397165at2759"/>
<proteinExistence type="predicted"/>
<sequence length="119" mass="14025">MVKHTKERLLEHSNIISVSDDGLTAFCKCDQNIKLRYPYNDDYFAEPTNTLPKKRFTCMGLCEQIHRTYTQRVQLTITHGSYPSRHLLAKQFFPEKFSEKVDYSKLNQSELDLLHKEVI</sequence>
<dbReference type="EMBL" id="CAJVPQ010009744">
    <property type="protein sequence ID" value="CAG8717570.1"/>
    <property type="molecule type" value="Genomic_DNA"/>
</dbReference>
<evidence type="ECO:0000313" key="1">
    <source>
        <dbReference type="EMBL" id="CAG8717570.1"/>
    </source>
</evidence>
<dbReference type="AlphaFoldDB" id="A0A9N9I2U4"/>
<name>A0A9N9I2U4_9GLOM</name>
<keyword evidence="2" id="KW-1185">Reference proteome</keyword>
<reference evidence="1" key="1">
    <citation type="submission" date="2021-06" db="EMBL/GenBank/DDBJ databases">
        <authorList>
            <person name="Kallberg Y."/>
            <person name="Tangrot J."/>
            <person name="Rosling A."/>
        </authorList>
    </citation>
    <scope>NUCLEOTIDE SEQUENCE</scope>
    <source>
        <strain evidence="1">UK204</strain>
    </source>
</reference>
<organism evidence="1 2">
    <name type="scientific">Funneliformis caledonium</name>
    <dbReference type="NCBI Taxonomy" id="1117310"/>
    <lineage>
        <taxon>Eukaryota</taxon>
        <taxon>Fungi</taxon>
        <taxon>Fungi incertae sedis</taxon>
        <taxon>Mucoromycota</taxon>
        <taxon>Glomeromycotina</taxon>
        <taxon>Glomeromycetes</taxon>
        <taxon>Glomerales</taxon>
        <taxon>Glomeraceae</taxon>
        <taxon>Funneliformis</taxon>
    </lineage>
</organism>
<gene>
    <name evidence="1" type="ORF">FCALED_LOCUS14231</name>
</gene>
<evidence type="ECO:0000313" key="2">
    <source>
        <dbReference type="Proteomes" id="UP000789570"/>
    </source>
</evidence>
<protein>
    <submittedName>
        <fullName evidence="1">10094_t:CDS:1</fullName>
    </submittedName>
</protein>
<comment type="caution">
    <text evidence="1">The sequence shown here is derived from an EMBL/GenBank/DDBJ whole genome shotgun (WGS) entry which is preliminary data.</text>
</comment>
<accession>A0A9N9I2U4</accession>
<dbReference type="Proteomes" id="UP000789570">
    <property type="component" value="Unassembled WGS sequence"/>
</dbReference>